<reference evidence="2 3" key="1">
    <citation type="journal article" date="2017" name="Int. J. Syst. Evol. Microbiol.">
        <title>Mucilaginibacterpsychrotolerans sp. nov., isolated from peatlands.</title>
        <authorList>
            <person name="Deng Y."/>
            <person name="Shen L."/>
            <person name="Xu B."/>
            <person name="Liu Y."/>
            <person name="Gu Z."/>
            <person name="Liu H."/>
            <person name="Zhou Y."/>
        </authorList>
    </citation>
    <scope>NUCLEOTIDE SEQUENCE [LARGE SCALE GENOMIC DNA]</scope>
    <source>
        <strain evidence="2 3">NH7-4</strain>
    </source>
</reference>
<keyword evidence="1" id="KW-0732">Signal</keyword>
<dbReference type="Proteomes" id="UP000297540">
    <property type="component" value="Unassembled WGS sequence"/>
</dbReference>
<accession>A0A4Y8S9B5</accession>
<dbReference type="AlphaFoldDB" id="A0A4Y8S9B5"/>
<name>A0A4Y8S9B5_9SPHI</name>
<feature type="signal peptide" evidence="1">
    <location>
        <begin position="1"/>
        <end position="19"/>
    </location>
</feature>
<evidence type="ECO:0008006" key="4">
    <source>
        <dbReference type="Google" id="ProtNLM"/>
    </source>
</evidence>
<dbReference type="EMBL" id="SOZE01000023">
    <property type="protein sequence ID" value="TFF35205.1"/>
    <property type="molecule type" value="Genomic_DNA"/>
</dbReference>
<comment type="caution">
    <text evidence="2">The sequence shown here is derived from an EMBL/GenBank/DDBJ whole genome shotgun (WGS) entry which is preliminary data.</text>
</comment>
<protein>
    <recommendedName>
        <fullName evidence="4">DKNYY family protein</fullName>
    </recommendedName>
</protein>
<dbReference type="RefSeq" id="WP_133233733.1">
    <property type="nucleotide sequence ID" value="NZ_SOZE01000023.1"/>
</dbReference>
<dbReference type="OrthoDB" id="1301500at2"/>
<sequence length="505" mass="57680">MRKIIALVYLLLLVRATYAQSPAPKPIGIADTVTASVPPYNFGWYRIDPVKKTIANYTMTGGTTPEGVMWDGYTYVQDKTINYKKTTLILFGDLNLFKENFPIKEDFKNLRALYSRYGYAILKSKRTIYFYNIGRNEVKSVDISGFTAITDSVYTDKTAALFAIYNEKLEQITDGAVLDAASLKHLARDYYTDKNGLYLLNKHYRPSLEKETFEALKVEDSEGMAGASLVSANYFIYNSHVYGISDQVNRLTLNADKLIEIKWNDETYSLTDGEHSYEKDGGNDYSESNRPSLEWFKTTIEYFKEKHITIETVLPFRLHLFERGTDSLYMPLSNGNFKYDYSKDKSGFLIKTSDGYYRPYDPRKIPQKIEQLTIFNRLTKKDEPFDIAKFKNPAETVIIYDNQLYINGYHFNKAIDIGNLRPIGKTGFLTDGKVLICPFGEASSYGVYDGEVVHDFKSIIRGVDISKLSIISNSRLTDGTYLYLGATVIPIKTLSMKLKIFPDNQ</sequence>
<gene>
    <name evidence="2" type="ORF">E2R66_19770</name>
</gene>
<proteinExistence type="predicted"/>
<organism evidence="2 3">
    <name type="scientific">Mucilaginibacter psychrotolerans</name>
    <dbReference type="NCBI Taxonomy" id="1524096"/>
    <lineage>
        <taxon>Bacteria</taxon>
        <taxon>Pseudomonadati</taxon>
        <taxon>Bacteroidota</taxon>
        <taxon>Sphingobacteriia</taxon>
        <taxon>Sphingobacteriales</taxon>
        <taxon>Sphingobacteriaceae</taxon>
        <taxon>Mucilaginibacter</taxon>
    </lineage>
</organism>
<evidence type="ECO:0000313" key="2">
    <source>
        <dbReference type="EMBL" id="TFF35205.1"/>
    </source>
</evidence>
<evidence type="ECO:0000313" key="3">
    <source>
        <dbReference type="Proteomes" id="UP000297540"/>
    </source>
</evidence>
<feature type="chain" id="PRO_5021296710" description="DKNYY family protein" evidence="1">
    <location>
        <begin position="20"/>
        <end position="505"/>
    </location>
</feature>
<keyword evidence="3" id="KW-1185">Reference proteome</keyword>
<evidence type="ECO:0000256" key="1">
    <source>
        <dbReference type="SAM" id="SignalP"/>
    </source>
</evidence>